<gene>
    <name evidence="1" type="ORF">SIDU_03460</name>
</gene>
<name>A0A1L5BLA7_SPHIB</name>
<dbReference type="AlphaFoldDB" id="A0A1L5BLA7"/>
<sequence>MRLYRAEPDADLEFSFPEELAYDELDRQGVKLPVQMKFVDLVIEREEDILLVEIKDPSNKKVPDAERASYFKRLSDKSILTQELTPKARSSYTFLHLMERDAKPFKYVVLLGLDAFDPADQRALLTGFKDRLLADIRCETDTPWRRQHIADCVVLSVDIWNKTFADWPVTRVSAAAANEGAAA</sequence>
<accession>A0A1L5BLA7</accession>
<proteinExistence type="predicted"/>
<organism evidence="1 2">
    <name type="scientific">Sphingobium indicum (strain DSM 16412 / CCM 7286 / MTCC 6364 / B90A)</name>
    <dbReference type="NCBI Taxonomy" id="861109"/>
    <lineage>
        <taxon>Bacteria</taxon>
        <taxon>Pseudomonadati</taxon>
        <taxon>Pseudomonadota</taxon>
        <taxon>Alphaproteobacteria</taxon>
        <taxon>Sphingomonadales</taxon>
        <taxon>Sphingomonadaceae</taxon>
        <taxon>Sphingobium</taxon>
    </lineage>
</organism>
<dbReference type="KEGG" id="sinb:SIDU_03460"/>
<dbReference type="RefSeq" id="WP_007688318.1">
    <property type="nucleotide sequence ID" value="NZ_CP013070.1"/>
</dbReference>
<reference evidence="1 2" key="1">
    <citation type="journal article" date="2012" name="J. Bacteriol.">
        <title>Genome sequence of Sphingobium indicum B90A, a hexachlorocyclohexane-degrading bacterium.</title>
        <authorList>
            <person name="Anand S."/>
            <person name="Sangwan N."/>
            <person name="Lata P."/>
            <person name="Kaur J."/>
            <person name="Dua A."/>
            <person name="Singh A.K."/>
            <person name="Verma M."/>
            <person name="Kaur J."/>
            <person name="Khurana J.P."/>
            <person name="Khurana P."/>
            <person name="Mathur S."/>
            <person name="Lal R."/>
        </authorList>
    </citation>
    <scope>NUCLEOTIDE SEQUENCE [LARGE SCALE GENOMIC DNA]</scope>
    <source>
        <strain evidence="2">DSM 16412 / CCM 7286 / MTCC 6364 / B90A</strain>
    </source>
</reference>
<dbReference type="EMBL" id="CP013070">
    <property type="protein sequence ID" value="APL93649.1"/>
    <property type="molecule type" value="Genomic_DNA"/>
</dbReference>
<protein>
    <submittedName>
        <fullName evidence="1">Uncharacterized protein</fullName>
    </submittedName>
</protein>
<evidence type="ECO:0000313" key="1">
    <source>
        <dbReference type="EMBL" id="APL93649.1"/>
    </source>
</evidence>
<dbReference type="Proteomes" id="UP000004550">
    <property type="component" value="Chromosome"/>
</dbReference>
<evidence type="ECO:0000313" key="2">
    <source>
        <dbReference type="Proteomes" id="UP000004550"/>
    </source>
</evidence>